<accession>A0A3A9ZB27</accession>
<reference evidence="2 3" key="1">
    <citation type="journal article" date="2004" name="Syst. Appl. Microbiol.">
        <title>Cryptoendolithic actinomycetes from antarctic sandstone rock samples: Micromonospora endolithica sp. nov. and two isolates related to Micromonospora coerulea Jensen 1932.</title>
        <authorList>
            <person name="Hirsch P."/>
            <person name="Mevs U."/>
            <person name="Kroppenstedt R.M."/>
            <person name="Schumann P."/>
            <person name="Stackebrandt E."/>
        </authorList>
    </citation>
    <scope>NUCLEOTIDE SEQUENCE [LARGE SCALE GENOMIC DNA]</scope>
    <source>
        <strain evidence="2 3">JCM 12677</strain>
    </source>
</reference>
<comment type="caution">
    <text evidence="2">The sequence shown here is derived from an EMBL/GenBank/DDBJ whole genome shotgun (WGS) entry which is preliminary data.</text>
</comment>
<name>A0A3A9ZB27_9ACTN</name>
<gene>
    <name evidence="2" type="ORF">D7223_17545</name>
</gene>
<organism evidence="2 3">
    <name type="scientific">Micromonospora endolithica</name>
    <dbReference type="NCBI Taxonomy" id="230091"/>
    <lineage>
        <taxon>Bacteria</taxon>
        <taxon>Bacillati</taxon>
        <taxon>Actinomycetota</taxon>
        <taxon>Actinomycetes</taxon>
        <taxon>Micromonosporales</taxon>
        <taxon>Micromonosporaceae</taxon>
        <taxon>Micromonospora</taxon>
    </lineage>
</organism>
<dbReference type="GO" id="GO:1990189">
    <property type="term" value="F:protein N-terminal-serine acetyltransferase activity"/>
    <property type="evidence" value="ECO:0007669"/>
    <property type="project" value="TreeGrafter"/>
</dbReference>
<dbReference type="PANTHER" id="PTHR43441">
    <property type="entry name" value="RIBOSOMAL-PROTEIN-SERINE ACETYLTRANSFERASE"/>
    <property type="match status" value="1"/>
</dbReference>
<dbReference type="PROSITE" id="PS51186">
    <property type="entry name" value="GNAT"/>
    <property type="match status" value="1"/>
</dbReference>
<dbReference type="GO" id="GO:0008999">
    <property type="term" value="F:protein-N-terminal-alanine acetyltransferase activity"/>
    <property type="evidence" value="ECO:0007669"/>
    <property type="project" value="TreeGrafter"/>
</dbReference>
<dbReference type="InterPro" id="IPR051908">
    <property type="entry name" value="Ribosomal_N-acetyltransferase"/>
</dbReference>
<evidence type="ECO:0000313" key="2">
    <source>
        <dbReference type="EMBL" id="RKN45531.1"/>
    </source>
</evidence>
<keyword evidence="3" id="KW-1185">Reference proteome</keyword>
<dbReference type="SUPFAM" id="SSF55729">
    <property type="entry name" value="Acyl-CoA N-acyltransferases (Nat)"/>
    <property type="match status" value="1"/>
</dbReference>
<dbReference type="InterPro" id="IPR000182">
    <property type="entry name" value="GNAT_dom"/>
</dbReference>
<dbReference type="PANTHER" id="PTHR43441:SF11">
    <property type="entry name" value="RIBOSOMAL-PROTEIN-SERINE ACETYLTRANSFERASE"/>
    <property type="match status" value="1"/>
</dbReference>
<evidence type="ECO:0000259" key="1">
    <source>
        <dbReference type="PROSITE" id="PS51186"/>
    </source>
</evidence>
<dbReference type="EMBL" id="RBAK01000006">
    <property type="protein sequence ID" value="RKN45531.1"/>
    <property type="molecule type" value="Genomic_DNA"/>
</dbReference>
<dbReference type="AlphaFoldDB" id="A0A3A9ZB27"/>
<evidence type="ECO:0000313" key="3">
    <source>
        <dbReference type="Proteomes" id="UP000281726"/>
    </source>
</evidence>
<dbReference type="GO" id="GO:0005737">
    <property type="term" value="C:cytoplasm"/>
    <property type="evidence" value="ECO:0007669"/>
    <property type="project" value="TreeGrafter"/>
</dbReference>
<keyword evidence="2" id="KW-0808">Transferase</keyword>
<dbReference type="Gene3D" id="3.40.630.30">
    <property type="match status" value="1"/>
</dbReference>
<dbReference type="InterPro" id="IPR016181">
    <property type="entry name" value="Acyl_CoA_acyltransferase"/>
</dbReference>
<sequence>MIEHWPLLGLRLRTPRLELRLPDEDELAALADVAARGIHEPGRRPFLRPWTDVSPRDLAREVVQRHWRRRGGWTPLSWALELAVFREGDPIAVQDLWADNYATLREVATGSWLGLDHQGQGIGTEMRGAVLHLAFAGLGAEHARTASFVDNPAPLAVSRKLGYRPDGITRDVLHDRAVVSERLRLTRHDWDSRERPPVTIDGLDPCLEQFGVDPAITARPCVPEG</sequence>
<feature type="domain" description="N-acetyltransferase" evidence="1">
    <location>
        <begin position="17"/>
        <end position="186"/>
    </location>
</feature>
<dbReference type="Pfam" id="PF13302">
    <property type="entry name" value="Acetyltransf_3"/>
    <property type="match status" value="1"/>
</dbReference>
<dbReference type="OrthoDB" id="3466127at2"/>
<protein>
    <submittedName>
        <fullName evidence="2">N-acetyltransferase</fullName>
    </submittedName>
</protein>
<dbReference type="Proteomes" id="UP000281726">
    <property type="component" value="Unassembled WGS sequence"/>
</dbReference>
<proteinExistence type="predicted"/>